<name>A0AAV4X7J6_9ARAC</name>
<reference evidence="1 2" key="1">
    <citation type="submission" date="2021-06" db="EMBL/GenBank/DDBJ databases">
        <title>Caerostris darwini draft genome.</title>
        <authorList>
            <person name="Kono N."/>
            <person name="Arakawa K."/>
        </authorList>
    </citation>
    <scope>NUCLEOTIDE SEQUENCE [LARGE SCALE GENOMIC DNA]</scope>
</reference>
<comment type="caution">
    <text evidence="1">The sequence shown here is derived from an EMBL/GenBank/DDBJ whole genome shotgun (WGS) entry which is preliminary data.</text>
</comment>
<keyword evidence="2" id="KW-1185">Reference proteome</keyword>
<evidence type="ECO:0000313" key="2">
    <source>
        <dbReference type="Proteomes" id="UP001054837"/>
    </source>
</evidence>
<dbReference type="EMBL" id="BPLQ01015703">
    <property type="protein sequence ID" value="GIY89941.1"/>
    <property type="molecule type" value="Genomic_DNA"/>
</dbReference>
<sequence>MKTQHSNPTTNFLVEDKKTQRQELALIETIQRGSRRAKDELDEIPFTQSHGCQKEVKSNFLNFCKTIFFNSYLKPEFKKHHEYTKKTIAREAGG</sequence>
<evidence type="ECO:0000313" key="1">
    <source>
        <dbReference type="EMBL" id="GIY89941.1"/>
    </source>
</evidence>
<dbReference type="Proteomes" id="UP001054837">
    <property type="component" value="Unassembled WGS sequence"/>
</dbReference>
<protein>
    <submittedName>
        <fullName evidence="1">Uncharacterized protein</fullName>
    </submittedName>
</protein>
<organism evidence="1 2">
    <name type="scientific">Caerostris darwini</name>
    <dbReference type="NCBI Taxonomy" id="1538125"/>
    <lineage>
        <taxon>Eukaryota</taxon>
        <taxon>Metazoa</taxon>
        <taxon>Ecdysozoa</taxon>
        <taxon>Arthropoda</taxon>
        <taxon>Chelicerata</taxon>
        <taxon>Arachnida</taxon>
        <taxon>Araneae</taxon>
        <taxon>Araneomorphae</taxon>
        <taxon>Entelegynae</taxon>
        <taxon>Araneoidea</taxon>
        <taxon>Araneidae</taxon>
        <taxon>Caerostris</taxon>
    </lineage>
</organism>
<accession>A0AAV4X7J6</accession>
<gene>
    <name evidence="1" type="ORF">CDAR_554101</name>
</gene>
<proteinExistence type="predicted"/>
<dbReference type="AlphaFoldDB" id="A0AAV4X7J6"/>